<dbReference type="RefSeq" id="WP_142504632.1">
    <property type="nucleotide sequence ID" value="NZ_FXTI01000002.1"/>
</dbReference>
<evidence type="ECO:0000313" key="3">
    <source>
        <dbReference type="Proteomes" id="UP000315636"/>
    </source>
</evidence>
<organism evidence="2 3">
    <name type="scientific">Melghirimyces algeriensis</name>
    <dbReference type="NCBI Taxonomy" id="910412"/>
    <lineage>
        <taxon>Bacteria</taxon>
        <taxon>Bacillati</taxon>
        <taxon>Bacillota</taxon>
        <taxon>Bacilli</taxon>
        <taxon>Bacillales</taxon>
        <taxon>Thermoactinomycetaceae</taxon>
        <taxon>Melghirimyces</taxon>
    </lineage>
</organism>
<name>A0A521BRM3_9BACL</name>
<reference evidence="2 3" key="1">
    <citation type="submission" date="2017-05" db="EMBL/GenBank/DDBJ databases">
        <authorList>
            <person name="Varghese N."/>
            <person name="Submissions S."/>
        </authorList>
    </citation>
    <scope>NUCLEOTIDE SEQUENCE [LARGE SCALE GENOMIC DNA]</scope>
    <source>
        <strain evidence="2 3">DSM 45474</strain>
    </source>
</reference>
<dbReference type="Proteomes" id="UP000315636">
    <property type="component" value="Unassembled WGS sequence"/>
</dbReference>
<sequence length="69" mass="7661">MPEVKCSVSNCTYWETGNNCGADAIMVDIDEHAEREYDETIGGEPVDTVHQDTADHSAETCCHTFKPKQ</sequence>
<dbReference type="OrthoDB" id="1681234at2"/>
<dbReference type="EMBL" id="FXTI01000002">
    <property type="protein sequence ID" value="SMO49818.1"/>
    <property type="molecule type" value="Genomic_DNA"/>
</dbReference>
<proteinExistence type="predicted"/>
<dbReference type="InterPro" id="IPR011437">
    <property type="entry name" value="DUF1540"/>
</dbReference>
<evidence type="ECO:0000259" key="1">
    <source>
        <dbReference type="Pfam" id="PF07561"/>
    </source>
</evidence>
<dbReference type="AlphaFoldDB" id="A0A521BRM3"/>
<protein>
    <recommendedName>
        <fullName evidence="1">DUF1540 domain-containing protein</fullName>
    </recommendedName>
</protein>
<accession>A0A521BRM3</accession>
<gene>
    <name evidence="2" type="ORF">SAMN06264849_102350</name>
</gene>
<evidence type="ECO:0000313" key="2">
    <source>
        <dbReference type="EMBL" id="SMO49818.1"/>
    </source>
</evidence>
<feature type="domain" description="DUF1540" evidence="1">
    <location>
        <begin position="4"/>
        <end position="65"/>
    </location>
</feature>
<keyword evidence="3" id="KW-1185">Reference proteome</keyword>
<dbReference type="Pfam" id="PF07561">
    <property type="entry name" value="DUF1540"/>
    <property type="match status" value="1"/>
</dbReference>